<dbReference type="GO" id="GO:0008270">
    <property type="term" value="F:zinc ion binding"/>
    <property type="evidence" value="ECO:0007669"/>
    <property type="project" value="UniProtKB-KW"/>
</dbReference>
<feature type="region of interest" description="Disordered" evidence="12">
    <location>
        <begin position="356"/>
        <end position="395"/>
    </location>
</feature>
<comment type="similarity">
    <text evidence="2">Belongs to the krueppel C2H2-type zinc-finger protein family.</text>
</comment>
<evidence type="ECO:0000256" key="6">
    <source>
        <dbReference type="ARBA" id="ARBA00022833"/>
    </source>
</evidence>
<feature type="domain" description="C2H2-type" evidence="13">
    <location>
        <begin position="427"/>
        <end position="454"/>
    </location>
</feature>
<evidence type="ECO:0000313" key="14">
    <source>
        <dbReference type="EMBL" id="KAK2193038.1"/>
    </source>
</evidence>
<keyword evidence="4" id="KW-0677">Repeat</keyword>
<evidence type="ECO:0000256" key="11">
    <source>
        <dbReference type="PROSITE-ProRule" id="PRU00042"/>
    </source>
</evidence>
<dbReference type="GO" id="GO:0000981">
    <property type="term" value="F:DNA-binding transcription factor activity, RNA polymerase II-specific"/>
    <property type="evidence" value="ECO:0007669"/>
    <property type="project" value="TreeGrafter"/>
</dbReference>
<dbReference type="SMART" id="SM00355">
    <property type="entry name" value="ZnF_C2H2"/>
    <property type="match status" value="5"/>
</dbReference>
<evidence type="ECO:0000256" key="9">
    <source>
        <dbReference type="ARBA" id="ARBA00023163"/>
    </source>
</evidence>
<feature type="domain" description="C2H2-type" evidence="13">
    <location>
        <begin position="455"/>
        <end position="483"/>
    </location>
</feature>
<dbReference type="Proteomes" id="UP001209878">
    <property type="component" value="Unassembled WGS sequence"/>
</dbReference>
<dbReference type="InterPro" id="IPR056438">
    <property type="entry name" value="Znf-C2H2_CTCF"/>
</dbReference>
<comment type="subcellular location">
    <subcellularLocation>
        <location evidence="1">Nucleus</location>
    </subcellularLocation>
</comment>
<evidence type="ECO:0000256" key="10">
    <source>
        <dbReference type="ARBA" id="ARBA00023242"/>
    </source>
</evidence>
<evidence type="ECO:0000313" key="15">
    <source>
        <dbReference type="Proteomes" id="UP001209878"/>
    </source>
</evidence>
<keyword evidence="9" id="KW-0804">Transcription</keyword>
<protein>
    <recommendedName>
        <fullName evidence="13">C2H2-type domain-containing protein</fullName>
    </recommendedName>
</protein>
<evidence type="ECO:0000256" key="7">
    <source>
        <dbReference type="ARBA" id="ARBA00023015"/>
    </source>
</evidence>
<organism evidence="14 15">
    <name type="scientific">Ridgeia piscesae</name>
    <name type="common">Tubeworm</name>
    <dbReference type="NCBI Taxonomy" id="27915"/>
    <lineage>
        <taxon>Eukaryota</taxon>
        <taxon>Metazoa</taxon>
        <taxon>Spiralia</taxon>
        <taxon>Lophotrochozoa</taxon>
        <taxon>Annelida</taxon>
        <taxon>Polychaeta</taxon>
        <taxon>Sedentaria</taxon>
        <taxon>Canalipalpata</taxon>
        <taxon>Sabellida</taxon>
        <taxon>Siboglinidae</taxon>
        <taxon>Ridgeia</taxon>
    </lineage>
</organism>
<feature type="domain" description="C2H2-type" evidence="13">
    <location>
        <begin position="484"/>
        <end position="507"/>
    </location>
</feature>
<dbReference type="Pfam" id="PF23611">
    <property type="entry name" value="zf-C2H2_16"/>
    <property type="match status" value="1"/>
</dbReference>
<name>A0AAD9PE28_RIDPI</name>
<evidence type="ECO:0000256" key="2">
    <source>
        <dbReference type="ARBA" id="ARBA00006991"/>
    </source>
</evidence>
<dbReference type="EMBL" id="JAODUO010000018">
    <property type="protein sequence ID" value="KAK2193038.1"/>
    <property type="molecule type" value="Genomic_DNA"/>
</dbReference>
<keyword evidence="15" id="KW-1185">Reference proteome</keyword>
<feature type="region of interest" description="Disordered" evidence="12">
    <location>
        <begin position="553"/>
        <end position="588"/>
    </location>
</feature>
<keyword evidence="8" id="KW-0238">DNA-binding</keyword>
<dbReference type="GO" id="GO:0000978">
    <property type="term" value="F:RNA polymerase II cis-regulatory region sequence-specific DNA binding"/>
    <property type="evidence" value="ECO:0007669"/>
    <property type="project" value="TreeGrafter"/>
</dbReference>
<dbReference type="PANTHER" id="PTHR23235:SF142">
    <property type="entry name" value="ZINC FINGER PROTEIN 384"/>
    <property type="match status" value="1"/>
</dbReference>
<keyword evidence="5 11" id="KW-0863">Zinc-finger</keyword>
<evidence type="ECO:0000256" key="8">
    <source>
        <dbReference type="ARBA" id="ARBA00023125"/>
    </source>
</evidence>
<evidence type="ECO:0000256" key="3">
    <source>
        <dbReference type="ARBA" id="ARBA00022723"/>
    </source>
</evidence>
<dbReference type="Pfam" id="PF25491">
    <property type="entry name" value="CCHC_BCL-11A"/>
    <property type="match status" value="1"/>
</dbReference>
<evidence type="ECO:0000259" key="13">
    <source>
        <dbReference type="PROSITE" id="PS50157"/>
    </source>
</evidence>
<evidence type="ECO:0000256" key="12">
    <source>
        <dbReference type="SAM" id="MobiDB-lite"/>
    </source>
</evidence>
<keyword evidence="10" id="KW-0539">Nucleus</keyword>
<evidence type="ECO:0000256" key="5">
    <source>
        <dbReference type="ARBA" id="ARBA00022771"/>
    </source>
</evidence>
<feature type="domain" description="C2H2-type" evidence="13">
    <location>
        <begin position="399"/>
        <end position="426"/>
    </location>
</feature>
<keyword evidence="6" id="KW-0862">Zinc</keyword>
<evidence type="ECO:0000256" key="4">
    <source>
        <dbReference type="ARBA" id="ARBA00022737"/>
    </source>
</evidence>
<feature type="region of interest" description="Disordered" evidence="12">
    <location>
        <begin position="137"/>
        <end position="175"/>
    </location>
</feature>
<dbReference type="Gene3D" id="3.30.160.60">
    <property type="entry name" value="Classic Zinc Finger"/>
    <property type="match status" value="3"/>
</dbReference>
<dbReference type="FunFam" id="3.30.160.60:FF:000448">
    <property type="entry name" value="RE1-silencing transcription factor A"/>
    <property type="match status" value="1"/>
</dbReference>
<dbReference type="GO" id="GO:0005634">
    <property type="term" value="C:nucleus"/>
    <property type="evidence" value="ECO:0007669"/>
    <property type="project" value="UniProtKB-SubCell"/>
</dbReference>
<evidence type="ECO:0000256" key="1">
    <source>
        <dbReference type="ARBA" id="ARBA00004123"/>
    </source>
</evidence>
<gene>
    <name evidence="14" type="ORF">NP493_18g08007</name>
</gene>
<feature type="compositionally biased region" description="Basic and acidic residues" evidence="12">
    <location>
        <begin position="152"/>
        <end position="167"/>
    </location>
</feature>
<proteinExistence type="inferred from homology"/>
<accession>A0AAD9PE28</accession>
<dbReference type="AlphaFoldDB" id="A0AAD9PE28"/>
<keyword evidence="7" id="KW-0805">Transcription regulation</keyword>
<dbReference type="PANTHER" id="PTHR23235">
    <property type="entry name" value="KRUEPPEL-LIKE TRANSCRIPTION FACTOR"/>
    <property type="match status" value="1"/>
</dbReference>
<keyword evidence="3" id="KW-0479">Metal-binding</keyword>
<dbReference type="PROSITE" id="PS50157">
    <property type="entry name" value="ZINC_FINGER_C2H2_2"/>
    <property type="match status" value="4"/>
</dbReference>
<feature type="compositionally biased region" description="Basic and acidic residues" evidence="12">
    <location>
        <begin position="571"/>
        <end position="580"/>
    </location>
</feature>
<dbReference type="SUPFAM" id="SSF57667">
    <property type="entry name" value="beta-beta-alpha zinc fingers"/>
    <property type="match status" value="2"/>
</dbReference>
<dbReference type="FunFam" id="3.30.160.60:FF:000630">
    <property type="entry name" value="Zinc finger protein 180"/>
    <property type="match status" value="1"/>
</dbReference>
<sequence length="588" mass="64173">METVFTEPTESDYLVCGTCTRNFPLENFVGFVQHKRFDCDDEIQTRLPGKTATLLCRSCPGRFGTPWSLLKHAQNVHALQIYLEQGAYSEGISSIGVHQEGWGKSHSQEGAVSERCASPQDESNTSVVTLPSVYKDGMPGEGHSAMETQDEGDSRDGVKTDERHEGLVGDVGIDGTHTTDGTVARKKEVCCDSQECGISLMPITHEEPKKCCCAVVPKWRKRHMETKHMRNARSGGTAINKSRSPSIFIDLVPSTDVGKNAPDLSSVVESHSEDHSSYSMTVVSNNSVPTTSTERSVIIQPGTSFSIPIRYVSPPTSVSSSLPSQTITTSMLANTSQFTDFHSLLSHKQMSPSSSLVLATDVPSASSRESEVESDSGNGASGNTHGSGKKRRYPTSRPFKCDQCDNAFNQRIHLKKHQSKHTGVKPFKCGQCDYSTVERSHLKVHIRVHTGEKPFHCTYCEYATAQNSTLKIHLKRHHADTAPFTCPSCGAHFSQKSLLDCHVRREHGMASASLSMPVSSPGLGQGHLNQSEGFTVQSQTLSEGCFRGQLEGFTDQGQFEQSEEGPPERVNAGKERKPHFSGDSPHGS</sequence>
<reference evidence="14" key="1">
    <citation type="journal article" date="2023" name="Mol. Biol. Evol.">
        <title>Third-Generation Sequencing Reveals the Adaptive Role of the Epigenome in Three Deep-Sea Polychaetes.</title>
        <authorList>
            <person name="Perez M."/>
            <person name="Aroh O."/>
            <person name="Sun Y."/>
            <person name="Lan Y."/>
            <person name="Juniper S.K."/>
            <person name="Young C.R."/>
            <person name="Angers B."/>
            <person name="Qian P.Y."/>
        </authorList>
    </citation>
    <scope>NUCLEOTIDE SEQUENCE</scope>
    <source>
        <strain evidence="14">R07B-5</strain>
    </source>
</reference>
<dbReference type="PROSITE" id="PS00028">
    <property type="entry name" value="ZINC_FINGER_C2H2_1"/>
    <property type="match status" value="3"/>
</dbReference>
<dbReference type="InterPro" id="IPR013087">
    <property type="entry name" value="Znf_C2H2_type"/>
</dbReference>
<dbReference type="InterPro" id="IPR036236">
    <property type="entry name" value="Znf_C2H2_sf"/>
</dbReference>
<comment type="caution">
    <text evidence="14">The sequence shown here is derived from an EMBL/GenBank/DDBJ whole genome shotgun (WGS) entry which is preliminary data.</text>
</comment>
<dbReference type="Pfam" id="PF00096">
    <property type="entry name" value="zf-C2H2"/>
    <property type="match status" value="1"/>
</dbReference>
<dbReference type="InterPro" id="IPR057448">
    <property type="entry name" value="BCL-11A_Znf_CCHC"/>
</dbReference>
<dbReference type="FunFam" id="3.30.160.60:FF:000075">
    <property type="entry name" value="Putative zinc finger protein 536"/>
    <property type="match status" value="1"/>
</dbReference>
<feature type="compositionally biased region" description="Polar residues" evidence="12">
    <location>
        <begin position="356"/>
        <end position="367"/>
    </location>
</feature>
<feature type="compositionally biased region" description="Polar residues" evidence="12">
    <location>
        <begin position="375"/>
        <end position="386"/>
    </location>
</feature>